<dbReference type="Gene3D" id="1.25.40.10">
    <property type="entry name" value="Tetratricopeptide repeat domain"/>
    <property type="match status" value="1"/>
</dbReference>
<evidence type="ECO:0000313" key="1">
    <source>
        <dbReference type="EMBL" id="VVE86033.1"/>
    </source>
</evidence>
<sequence>MRTTPTSSLFKMLTSSIATQTALTESQGSNMPEVDFNDEVSVLAAHRAIQTATETHLPTTFFRAEAEAQCREAIATQGLCVLAQQNEANPVFIPAGPHGCLVTLIRGLSDTGKNELMRSADENTVSNAFSEHLELSDIEELRFRVRCLSEARGYEDAGLGEKAAEYYEIAGLHDLAARSLGNLGDKASEMGQHWDAATCYLKAGEVLMRDDQPASADQYFNKVTDIAVKYFGAPEVKP</sequence>
<dbReference type="AlphaFoldDB" id="A0A5E5BNH4"/>
<dbReference type="EMBL" id="CABPSR010000073">
    <property type="protein sequence ID" value="VVE86033.1"/>
    <property type="molecule type" value="Genomic_DNA"/>
</dbReference>
<accession>A0A5E5BNH4</accession>
<reference evidence="1 2" key="1">
    <citation type="submission" date="2019-08" db="EMBL/GenBank/DDBJ databases">
        <authorList>
            <person name="Peeters C."/>
        </authorList>
    </citation>
    <scope>NUCLEOTIDE SEQUENCE [LARGE SCALE GENOMIC DNA]</scope>
    <source>
        <strain evidence="1 2">LMG 31121</strain>
    </source>
</reference>
<dbReference type="Proteomes" id="UP000335538">
    <property type="component" value="Unassembled WGS sequence"/>
</dbReference>
<organism evidence="1 2">
    <name type="scientific">Pandoraea sputorum</name>
    <dbReference type="NCBI Taxonomy" id="93222"/>
    <lineage>
        <taxon>Bacteria</taxon>
        <taxon>Pseudomonadati</taxon>
        <taxon>Pseudomonadota</taxon>
        <taxon>Betaproteobacteria</taxon>
        <taxon>Burkholderiales</taxon>
        <taxon>Burkholderiaceae</taxon>
        <taxon>Pandoraea</taxon>
    </lineage>
</organism>
<protein>
    <recommendedName>
        <fullName evidence="3">Tetratricopeptide repeat protein</fullName>
    </recommendedName>
</protein>
<evidence type="ECO:0000313" key="2">
    <source>
        <dbReference type="Proteomes" id="UP000335538"/>
    </source>
</evidence>
<proteinExistence type="predicted"/>
<name>A0A5E5BNH4_9BURK</name>
<dbReference type="InterPro" id="IPR011990">
    <property type="entry name" value="TPR-like_helical_dom_sf"/>
</dbReference>
<gene>
    <name evidence="1" type="ORF">PSP31121_05672</name>
</gene>
<evidence type="ECO:0008006" key="3">
    <source>
        <dbReference type="Google" id="ProtNLM"/>
    </source>
</evidence>
<dbReference type="SUPFAM" id="SSF48452">
    <property type="entry name" value="TPR-like"/>
    <property type="match status" value="1"/>
</dbReference>